<evidence type="ECO:0000313" key="4">
    <source>
        <dbReference type="Proteomes" id="UP000031526"/>
    </source>
</evidence>
<dbReference type="RefSeq" id="WP_043444654.1">
    <property type="nucleotide sequence ID" value="NZ_CP009313.1"/>
</dbReference>
<reference evidence="4" key="1">
    <citation type="submission" date="2014-09" db="EMBL/GenBank/DDBJ databases">
        <title>Sequence of the Streptomyces nodosus genome.</title>
        <authorList>
            <person name="Sweeney P."/>
            <person name="Stephens N."/>
            <person name="Murphy C."/>
            <person name="Caffrey P."/>
        </authorList>
    </citation>
    <scope>NUCLEOTIDE SEQUENCE [LARGE SCALE GENOMIC DNA]</scope>
    <source>
        <strain evidence="4">ATCC 14899</strain>
    </source>
</reference>
<evidence type="ECO:0000313" key="3">
    <source>
        <dbReference type="EMBL" id="QEV41466.1"/>
    </source>
</evidence>
<dbReference type="EMBL" id="CP009313">
    <property type="protein sequence ID" value="AJE42960.1"/>
    <property type="molecule type" value="Genomic_DNA"/>
</dbReference>
<reference evidence="3 5" key="3">
    <citation type="submission" date="2017-09" db="EMBL/GenBank/DDBJ databases">
        <title>Streptomyces genome completion.</title>
        <authorList>
            <person name="Lee N."/>
            <person name="Cho B.-K."/>
        </authorList>
    </citation>
    <scope>NUCLEOTIDE SEQUENCE [LARGE SCALE GENOMIC DNA]</scope>
    <source>
        <strain evidence="3 5">ATCC 14899</strain>
    </source>
</reference>
<name>A0A0B5DNT3_9ACTN</name>
<evidence type="ECO:0000256" key="1">
    <source>
        <dbReference type="SAM" id="SignalP"/>
    </source>
</evidence>
<dbReference type="HOGENOM" id="CLU_2095522_0_0_11"/>
<evidence type="ECO:0000313" key="5">
    <source>
        <dbReference type="Proteomes" id="UP000325763"/>
    </source>
</evidence>
<accession>A0A0B5DNT3</accession>
<dbReference type="EMBL" id="CP023747">
    <property type="protein sequence ID" value="QEV41466.1"/>
    <property type="molecule type" value="Genomic_DNA"/>
</dbReference>
<dbReference type="Proteomes" id="UP000031526">
    <property type="component" value="Chromosome"/>
</dbReference>
<evidence type="ECO:0000313" key="2">
    <source>
        <dbReference type="EMBL" id="AJE42960.1"/>
    </source>
</evidence>
<feature type="signal peptide" evidence="1">
    <location>
        <begin position="1"/>
        <end position="38"/>
    </location>
</feature>
<evidence type="ECO:0008006" key="6">
    <source>
        <dbReference type="Google" id="ProtNLM"/>
    </source>
</evidence>
<reference evidence="2 4" key="2">
    <citation type="journal article" date="2016" name="Appl. Microbiol. Biotechnol.">
        <title>Exploiting the genome sequence of Streptomyces nodosus for enhanced antibiotic production.</title>
        <authorList>
            <person name="Sweeney P."/>
            <person name="Murphy C.D."/>
            <person name="Caffrey P."/>
        </authorList>
    </citation>
    <scope>NUCLEOTIDE SEQUENCE [LARGE SCALE GENOMIC DNA]</scope>
    <source>
        <strain evidence="2 4">ATCC 14899</strain>
    </source>
</reference>
<gene>
    <name evidence="3" type="ORF">CP978_25490</name>
    <name evidence="2" type="ORF">SNOD_25160</name>
</gene>
<proteinExistence type="predicted"/>
<dbReference type="AlphaFoldDB" id="A0A0B5DNT3"/>
<feature type="chain" id="PRO_5041521581" description="Streptomyces killer toxin-like beta/gamma crystallin domain-containing protein" evidence="1">
    <location>
        <begin position="39"/>
        <end position="116"/>
    </location>
</feature>
<keyword evidence="4" id="KW-1185">Reference proteome</keyword>
<sequence length="116" mass="12355">MAQLTQSATRVRKTMARAVAIAGLAAAAVTMAAPTALAGTSPTTEGCYSTWGNTGSNGHCQSVARTGDFQNQIDCSLLGESSIWYLFNKGASKPSWGYVECTFSANKSWINFRLHQ</sequence>
<dbReference type="KEGG" id="snq:CP978_25490"/>
<organism evidence="2 4">
    <name type="scientific">Streptomyces nodosus</name>
    <dbReference type="NCBI Taxonomy" id="40318"/>
    <lineage>
        <taxon>Bacteria</taxon>
        <taxon>Bacillati</taxon>
        <taxon>Actinomycetota</taxon>
        <taxon>Actinomycetes</taxon>
        <taxon>Kitasatosporales</taxon>
        <taxon>Streptomycetaceae</taxon>
        <taxon>Streptomyces</taxon>
    </lineage>
</organism>
<dbReference type="Proteomes" id="UP000325763">
    <property type="component" value="Chromosome"/>
</dbReference>
<dbReference type="OrthoDB" id="4237098at2"/>
<protein>
    <recommendedName>
        <fullName evidence="6">Streptomyces killer toxin-like beta/gamma crystallin domain-containing protein</fullName>
    </recommendedName>
</protein>
<keyword evidence="1" id="KW-0732">Signal</keyword>